<evidence type="ECO:0000313" key="2">
    <source>
        <dbReference type="EMBL" id="MEK7951701.1"/>
    </source>
</evidence>
<dbReference type="RefSeq" id="WP_341405373.1">
    <property type="nucleotide sequence ID" value="NZ_JBBUKT010000005.1"/>
</dbReference>
<keyword evidence="1" id="KW-0732">Signal</keyword>
<proteinExistence type="predicted"/>
<comment type="caution">
    <text evidence="2">The sequence shown here is derived from an EMBL/GenBank/DDBJ whole genome shotgun (WGS) entry which is preliminary data.</text>
</comment>
<dbReference type="EMBL" id="JBBUKT010000005">
    <property type="protein sequence ID" value="MEK7951701.1"/>
    <property type="molecule type" value="Genomic_DNA"/>
</dbReference>
<reference evidence="2 3" key="1">
    <citation type="submission" date="2024-04" db="EMBL/GenBank/DDBJ databases">
        <title>Luteolibacter sp. isolated from soil.</title>
        <authorList>
            <person name="An J."/>
        </authorList>
    </citation>
    <scope>NUCLEOTIDE SEQUENCE [LARGE SCALE GENOMIC DNA]</scope>
    <source>
        <strain evidence="2 3">Y139</strain>
    </source>
</reference>
<protein>
    <submittedName>
        <fullName evidence="2">Uncharacterized protein</fullName>
    </submittedName>
</protein>
<sequence length="168" mass="19253">MRRFLRSLAWILALSLGGLTASAHEDVVLELKEGKLVVSAEDAADMKVPAEYLPMEYDAATHRVRIGKHVMKMIPYFTSLFPENGKYKIHFSASWYHDLDTLPPYLLIRIEPEGRQYNYHLLLNMKDLSVIQMEVALELGDGGTRYLPVDLSMVEKEMKESIKPVEEK</sequence>
<keyword evidence="3" id="KW-1185">Reference proteome</keyword>
<evidence type="ECO:0000313" key="3">
    <source>
        <dbReference type="Proteomes" id="UP001371305"/>
    </source>
</evidence>
<evidence type="ECO:0000256" key="1">
    <source>
        <dbReference type="SAM" id="SignalP"/>
    </source>
</evidence>
<gene>
    <name evidence="2" type="ORF">WKV53_14380</name>
</gene>
<feature type="signal peptide" evidence="1">
    <location>
        <begin position="1"/>
        <end position="23"/>
    </location>
</feature>
<organism evidence="2 3">
    <name type="scientific">Luteolibacter soli</name>
    <dbReference type="NCBI Taxonomy" id="3135280"/>
    <lineage>
        <taxon>Bacteria</taxon>
        <taxon>Pseudomonadati</taxon>
        <taxon>Verrucomicrobiota</taxon>
        <taxon>Verrucomicrobiia</taxon>
        <taxon>Verrucomicrobiales</taxon>
        <taxon>Verrucomicrobiaceae</taxon>
        <taxon>Luteolibacter</taxon>
    </lineage>
</organism>
<name>A0ABU9AVD0_9BACT</name>
<accession>A0ABU9AVD0</accession>
<dbReference type="Proteomes" id="UP001371305">
    <property type="component" value="Unassembled WGS sequence"/>
</dbReference>
<feature type="chain" id="PRO_5047417474" evidence="1">
    <location>
        <begin position="24"/>
        <end position="168"/>
    </location>
</feature>